<dbReference type="InterPro" id="IPR011711">
    <property type="entry name" value="GntR_C"/>
</dbReference>
<dbReference type="PANTHER" id="PTHR43537">
    <property type="entry name" value="TRANSCRIPTIONAL REGULATOR, GNTR FAMILY"/>
    <property type="match status" value="1"/>
</dbReference>
<dbReference type="PROSITE" id="PS50949">
    <property type="entry name" value="HTH_GNTR"/>
    <property type="match status" value="1"/>
</dbReference>
<keyword evidence="3" id="KW-0804">Transcription</keyword>
<organism evidence="6 7">
    <name type="scientific">Streptomyces marispadix</name>
    <dbReference type="NCBI Taxonomy" id="2922868"/>
    <lineage>
        <taxon>Bacteria</taxon>
        <taxon>Bacillati</taxon>
        <taxon>Actinomycetota</taxon>
        <taxon>Actinomycetes</taxon>
        <taxon>Kitasatosporales</taxon>
        <taxon>Streptomycetaceae</taxon>
        <taxon>Streptomyces</taxon>
    </lineage>
</organism>
<dbReference type="PANTHER" id="PTHR43537:SF5">
    <property type="entry name" value="UXU OPERON TRANSCRIPTIONAL REGULATOR"/>
    <property type="match status" value="1"/>
</dbReference>
<proteinExistence type="predicted"/>
<dbReference type="EMBL" id="JAKWJU010000002">
    <property type="protein sequence ID" value="MCH6163819.1"/>
    <property type="molecule type" value="Genomic_DNA"/>
</dbReference>
<dbReference type="RefSeq" id="WP_241062684.1">
    <property type="nucleotide sequence ID" value="NZ_JAKWJU010000002.1"/>
</dbReference>
<reference evidence="6" key="1">
    <citation type="submission" date="2022-03" db="EMBL/GenBank/DDBJ databases">
        <authorList>
            <person name="Santos J.D.N."/>
            <person name="Kallscheuer N."/>
            <person name="Jogler C."/>
            <person name="Lage O.M."/>
        </authorList>
    </citation>
    <scope>NUCLEOTIDE SEQUENCE</scope>
    <source>
        <strain evidence="6">M600PL45_2</strain>
    </source>
</reference>
<evidence type="ECO:0000313" key="6">
    <source>
        <dbReference type="EMBL" id="MCH6163819.1"/>
    </source>
</evidence>
<dbReference type="InterPro" id="IPR000524">
    <property type="entry name" value="Tscrpt_reg_HTH_GntR"/>
</dbReference>
<evidence type="ECO:0000256" key="1">
    <source>
        <dbReference type="ARBA" id="ARBA00023015"/>
    </source>
</evidence>
<dbReference type="PRINTS" id="PR00035">
    <property type="entry name" value="HTHGNTR"/>
</dbReference>
<keyword evidence="2" id="KW-0238">DNA-binding</keyword>
<accession>A0ABS9T5M6</accession>
<gene>
    <name evidence="6" type="ORF">MMA15_26485</name>
</gene>
<protein>
    <submittedName>
        <fullName evidence="6">GntR family transcriptional regulator</fullName>
    </submittedName>
</protein>
<reference evidence="6" key="2">
    <citation type="journal article" date="2023" name="Int. J. Syst. Evol. Microbiol.">
        <title>Streptomyces marispadix sp. nov., isolated from marine beach sediment of the Northern Coast of Portugal.</title>
        <authorList>
            <person name="dos Santos J.D.N."/>
            <person name="Vitorino I.R."/>
            <person name="Kallscheuer N."/>
            <person name="Srivastava A."/>
            <person name="Krautwurst S."/>
            <person name="Marz M."/>
            <person name="Jogler C."/>
            <person name="Lobo Da Cunha A."/>
            <person name="Catita J."/>
            <person name="Goncalves H."/>
            <person name="Gonzalez I."/>
            <person name="Reyes F."/>
            <person name="Lage O.M."/>
        </authorList>
    </citation>
    <scope>NUCLEOTIDE SEQUENCE</scope>
    <source>
        <strain evidence="6">M600PL45_2</strain>
    </source>
</reference>
<evidence type="ECO:0000259" key="5">
    <source>
        <dbReference type="PROSITE" id="PS50949"/>
    </source>
</evidence>
<keyword evidence="1" id="KW-0805">Transcription regulation</keyword>
<sequence length="248" mass="27043">MESGRSAGNPPGVEDPMFRPRRFAEDVVTILRQMILSGELAAGERINEIKLADRLKISRSPIREAMQTLAGEGLVISVSGRGAFVASFDMEAVDHLLEVRATLECAAARFATVRADDASLDELEAFLMRTKDALGETGHPYPRDLDFHEQVVAMSGNPKLMDTVRGVTTQYQLARARSSQNPGRAQAAYAEHCRIYQALRARDADAAAAAMAEHLEAAQAHVREVLRGESAEGDSTSERDAAAHREKQ</sequence>
<name>A0ABS9T5M6_9ACTN</name>
<feature type="region of interest" description="Disordered" evidence="4">
    <location>
        <begin position="226"/>
        <end position="248"/>
    </location>
</feature>
<dbReference type="InterPro" id="IPR036388">
    <property type="entry name" value="WH-like_DNA-bd_sf"/>
</dbReference>
<dbReference type="InterPro" id="IPR036390">
    <property type="entry name" value="WH_DNA-bd_sf"/>
</dbReference>
<dbReference type="SUPFAM" id="SSF46785">
    <property type="entry name" value="Winged helix' DNA-binding domain"/>
    <property type="match status" value="1"/>
</dbReference>
<dbReference type="SMART" id="SM00895">
    <property type="entry name" value="FCD"/>
    <property type="match status" value="1"/>
</dbReference>
<dbReference type="Gene3D" id="1.10.10.10">
    <property type="entry name" value="Winged helix-like DNA-binding domain superfamily/Winged helix DNA-binding domain"/>
    <property type="match status" value="1"/>
</dbReference>
<evidence type="ECO:0000256" key="4">
    <source>
        <dbReference type="SAM" id="MobiDB-lite"/>
    </source>
</evidence>
<dbReference type="InterPro" id="IPR008920">
    <property type="entry name" value="TF_FadR/GntR_C"/>
</dbReference>
<comment type="caution">
    <text evidence="6">The sequence shown here is derived from an EMBL/GenBank/DDBJ whole genome shotgun (WGS) entry which is preliminary data.</text>
</comment>
<dbReference type="Gene3D" id="1.20.120.530">
    <property type="entry name" value="GntR ligand-binding domain-like"/>
    <property type="match status" value="1"/>
</dbReference>
<evidence type="ECO:0000313" key="7">
    <source>
        <dbReference type="Proteomes" id="UP001166784"/>
    </source>
</evidence>
<dbReference type="Proteomes" id="UP001166784">
    <property type="component" value="Unassembled WGS sequence"/>
</dbReference>
<feature type="domain" description="HTH gntR-type" evidence="5">
    <location>
        <begin position="21"/>
        <end position="88"/>
    </location>
</feature>
<dbReference type="Pfam" id="PF00392">
    <property type="entry name" value="GntR"/>
    <property type="match status" value="1"/>
</dbReference>
<dbReference type="SUPFAM" id="SSF48008">
    <property type="entry name" value="GntR ligand-binding domain-like"/>
    <property type="match status" value="1"/>
</dbReference>
<dbReference type="CDD" id="cd07377">
    <property type="entry name" value="WHTH_GntR"/>
    <property type="match status" value="1"/>
</dbReference>
<evidence type="ECO:0000256" key="3">
    <source>
        <dbReference type="ARBA" id="ARBA00023163"/>
    </source>
</evidence>
<dbReference type="SMART" id="SM00345">
    <property type="entry name" value="HTH_GNTR"/>
    <property type="match status" value="1"/>
</dbReference>
<keyword evidence="7" id="KW-1185">Reference proteome</keyword>
<evidence type="ECO:0000256" key="2">
    <source>
        <dbReference type="ARBA" id="ARBA00023125"/>
    </source>
</evidence>
<dbReference type="Pfam" id="PF07729">
    <property type="entry name" value="FCD"/>
    <property type="match status" value="1"/>
</dbReference>